<dbReference type="RefSeq" id="XP_026541481.1">
    <property type="nucleotide sequence ID" value="XM_026685696.1"/>
</dbReference>
<dbReference type="InterPro" id="IPR045851">
    <property type="entry name" value="AMP-bd_C_sf"/>
</dbReference>
<dbReference type="FunFam" id="3.30.300.30:FF:000005">
    <property type="entry name" value="Acyl-coenzyme A synthetase ACSM5, mitochondrial"/>
    <property type="match status" value="1"/>
</dbReference>
<dbReference type="InterPro" id="IPR051087">
    <property type="entry name" value="Mitochondrial_ACSM"/>
</dbReference>
<feature type="domain" description="AMP-binding enzyme C-terminal" evidence="9">
    <location>
        <begin position="367"/>
        <end position="447"/>
    </location>
</feature>
<evidence type="ECO:0000313" key="10">
    <source>
        <dbReference type="Proteomes" id="UP000504612"/>
    </source>
</evidence>
<dbReference type="GeneID" id="113424095"/>
<keyword evidence="4" id="KW-0276">Fatty acid metabolism</keyword>
<dbReference type="SUPFAM" id="SSF56801">
    <property type="entry name" value="Acetyl-CoA synthetase-like"/>
    <property type="match status" value="1"/>
</dbReference>
<evidence type="ECO:0000259" key="8">
    <source>
        <dbReference type="Pfam" id="PF00501"/>
    </source>
</evidence>
<keyword evidence="10" id="KW-1185">Reference proteome</keyword>
<evidence type="ECO:0000256" key="1">
    <source>
        <dbReference type="ARBA" id="ARBA00006432"/>
    </source>
</evidence>
<sequence>MVGAMKFLSRLPRFQSATVPTLPCKFNHQTTHAFTSLANSESEPRDVPEYFNFASDVLDKWSQREKEGKRPPNPAFWWVREKGEEVKWTFEELSYLTRKTANVLSEACNLCKGNRLLMILPRVPEWWLLSLACIRTEWMDLTSSDIIWGLSDPGWIKFAIGSFYSPWSQGSCIFQHGFLQFDPKVVLESLAKYPVTTFCGTPTIFRMLLQHNPSRYTFKSLRTCLGGGEPFNLDVLKEWKAETGFDIREGYGQTESSLLCSSRKGLKIKPGFIGKPLSGVDVRIIDENNNCLPPGEEGDIAVKIKPQRPVGLFSGYVDDPEKTAATERGDYYITGDRGLMDEDGYVQFIARADDIILSSGYRIGPFEVEYALMKHPAVAEAAVVSSPDPIRGEVVKAFIILTPAYQSQDQEKLSLELQGHVKKITAPYKYPRKIEFVQDLPKTISGKIKKRLLRKKEWETA</sequence>
<dbReference type="GO" id="GO:0006637">
    <property type="term" value="P:acyl-CoA metabolic process"/>
    <property type="evidence" value="ECO:0007669"/>
    <property type="project" value="TreeGrafter"/>
</dbReference>
<evidence type="ECO:0000256" key="4">
    <source>
        <dbReference type="ARBA" id="ARBA00022832"/>
    </source>
</evidence>
<comment type="catalytic activity">
    <reaction evidence="7">
        <text>a medium-chain fatty acid + ATP + CoA = a medium-chain fatty acyl-CoA + AMP + diphosphate</text>
        <dbReference type="Rhea" id="RHEA:48340"/>
        <dbReference type="ChEBI" id="CHEBI:30616"/>
        <dbReference type="ChEBI" id="CHEBI:33019"/>
        <dbReference type="ChEBI" id="CHEBI:57287"/>
        <dbReference type="ChEBI" id="CHEBI:59558"/>
        <dbReference type="ChEBI" id="CHEBI:90546"/>
        <dbReference type="ChEBI" id="CHEBI:456215"/>
        <dbReference type="EC" id="6.2.1.2"/>
    </reaction>
    <physiologicalReaction direction="left-to-right" evidence="7">
        <dbReference type="Rhea" id="RHEA:48341"/>
    </physiologicalReaction>
</comment>
<dbReference type="PANTHER" id="PTHR43605">
    <property type="entry name" value="ACYL-COENZYME A SYNTHETASE"/>
    <property type="match status" value="1"/>
</dbReference>
<evidence type="ECO:0000256" key="3">
    <source>
        <dbReference type="ARBA" id="ARBA00022741"/>
    </source>
</evidence>
<dbReference type="InterPro" id="IPR042099">
    <property type="entry name" value="ANL_N_sf"/>
</dbReference>
<name>A0A6J1VE95_9SAUR</name>
<dbReference type="Pfam" id="PF00501">
    <property type="entry name" value="AMP-binding"/>
    <property type="match status" value="1"/>
</dbReference>
<keyword evidence="4" id="KW-0443">Lipid metabolism</keyword>
<dbReference type="Proteomes" id="UP000504612">
    <property type="component" value="Unplaced"/>
</dbReference>
<dbReference type="KEGG" id="nss:113424095"/>
<keyword evidence="3" id="KW-0547">Nucleotide-binding</keyword>
<dbReference type="InterPro" id="IPR025110">
    <property type="entry name" value="AMP-bd_C"/>
</dbReference>
<dbReference type="PANTHER" id="PTHR43605:SF6">
    <property type="entry name" value="ACYL-COENZYME A SYNTHETASE ACSM5, MITOCHONDRIAL"/>
    <property type="match status" value="1"/>
</dbReference>
<proteinExistence type="inferred from homology"/>
<reference evidence="11" key="1">
    <citation type="submission" date="2025-08" db="UniProtKB">
        <authorList>
            <consortium name="RefSeq"/>
        </authorList>
    </citation>
    <scope>IDENTIFICATION</scope>
</reference>
<dbReference type="Gene3D" id="3.30.300.30">
    <property type="match status" value="1"/>
</dbReference>
<evidence type="ECO:0000256" key="7">
    <source>
        <dbReference type="ARBA" id="ARBA00048477"/>
    </source>
</evidence>
<evidence type="ECO:0000256" key="5">
    <source>
        <dbReference type="ARBA" id="ARBA00022840"/>
    </source>
</evidence>
<gene>
    <name evidence="11" type="primary">LOC113424095</name>
</gene>
<evidence type="ECO:0000313" key="11">
    <source>
        <dbReference type="RefSeq" id="XP_026541481.1"/>
    </source>
</evidence>
<keyword evidence="5" id="KW-0067">ATP-binding</keyword>
<protein>
    <recommendedName>
        <fullName evidence="6">medium-chain acyl-CoA ligase</fullName>
        <ecNumber evidence="6">6.2.1.2</ecNumber>
    </recommendedName>
</protein>
<keyword evidence="2" id="KW-0436">Ligase</keyword>
<accession>A0A6J1VE95</accession>
<evidence type="ECO:0000259" key="9">
    <source>
        <dbReference type="Pfam" id="PF13193"/>
    </source>
</evidence>
<evidence type="ECO:0000256" key="6">
    <source>
        <dbReference type="ARBA" id="ARBA00039009"/>
    </source>
</evidence>
<dbReference type="GO" id="GO:0006633">
    <property type="term" value="P:fatty acid biosynthetic process"/>
    <property type="evidence" value="ECO:0007669"/>
    <property type="project" value="TreeGrafter"/>
</dbReference>
<feature type="domain" description="AMP-dependent synthetase/ligase" evidence="8">
    <location>
        <begin position="140"/>
        <end position="316"/>
    </location>
</feature>
<dbReference type="GO" id="GO:0004321">
    <property type="term" value="F:fatty-acyl-CoA synthase activity"/>
    <property type="evidence" value="ECO:0007669"/>
    <property type="project" value="TreeGrafter"/>
</dbReference>
<dbReference type="AlphaFoldDB" id="A0A6J1VE95"/>
<dbReference type="GO" id="GO:0005524">
    <property type="term" value="F:ATP binding"/>
    <property type="evidence" value="ECO:0007669"/>
    <property type="project" value="UniProtKB-KW"/>
</dbReference>
<dbReference type="EC" id="6.2.1.2" evidence="6"/>
<comment type="similarity">
    <text evidence="1">Belongs to the ATP-dependent AMP-binding enzyme family.</text>
</comment>
<dbReference type="Gene3D" id="3.40.50.12780">
    <property type="entry name" value="N-terminal domain of ligase-like"/>
    <property type="match status" value="2"/>
</dbReference>
<dbReference type="GO" id="GO:0031956">
    <property type="term" value="F:medium-chain fatty acid-CoA ligase activity"/>
    <property type="evidence" value="ECO:0007669"/>
    <property type="project" value="UniProtKB-EC"/>
</dbReference>
<dbReference type="InterPro" id="IPR000873">
    <property type="entry name" value="AMP-dep_synth/lig_dom"/>
</dbReference>
<organism evidence="10 11">
    <name type="scientific">Notechis scutatus</name>
    <name type="common">mainland tiger snake</name>
    <dbReference type="NCBI Taxonomy" id="8663"/>
    <lineage>
        <taxon>Eukaryota</taxon>
        <taxon>Metazoa</taxon>
        <taxon>Chordata</taxon>
        <taxon>Craniata</taxon>
        <taxon>Vertebrata</taxon>
        <taxon>Euteleostomi</taxon>
        <taxon>Lepidosauria</taxon>
        <taxon>Squamata</taxon>
        <taxon>Bifurcata</taxon>
        <taxon>Unidentata</taxon>
        <taxon>Episquamata</taxon>
        <taxon>Toxicofera</taxon>
        <taxon>Serpentes</taxon>
        <taxon>Colubroidea</taxon>
        <taxon>Elapidae</taxon>
        <taxon>Hydrophiinae</taxon>
        <taxon>Notechis</taxon>
    </lineage>
</organism>
<dbReference type="GO" id="GO:0005759">
    <property type="term" value="C:mitochondrial matrix"/>
    <property type="evidence" value="ECO:0007669"/>
    <property type="project" value="TreeGrafter"/>
</dbReference>
<dbReference type="Pfam" id="PF13193">
    <property type="entry name" value="AMP-binding_C"/>
    <property type="match status" value="1"/>
</dbReference>
<evidence type="ECO:0000256" key="2">
    <source>
        <dbReference type="ARBA" id="ARBA00022598"/>
    </source>
</evidence>